<evidence type="ECO:0000313" key="3">
    <source>
        <dbReference type="Proteomes" id="UP001458415"/>
    </source>
</evidence>
<feature type="non-terminal residue" evidence="2">
    <location>
        <position position="63"/>
    </location>
</feature>
<evidence type="ECO:0000256" key="1">
    <source>
        <dbReference type="SAM" id="MobiDB-lite"/>
    </source>
</evidence>
<gene>
    <name evidence="2" type="ORF">ABT317_36145</name>
</gene>
<name>A0ABV1WDF5_9ACTN</name>
<feature type="region of interest" description="Disordered" evidence="1">
    <location>
        <begin position="1"/>
        <end position="63"/>
    </location>
</feature>
<proteinExistence type="predicted"/>
<organism evidence="2 3">
    <name type="scientific">Streptomyces carpinensis</name>
    <dbReference type="NCBI Taxonomy" id="66369"/>
    <lineage>
        <taxon>Bacteria</taxon>
        <taxon>Bacillati</taxon>
        <taxon>Actinomycetota</taxon>
        <taxon>Actinomycetes</taxon>
        <taxon>Kitasatosporales</taxon>
        <taxon>Streptomycetaceae</taxon>
        <taxon>Streptomyces</taxon>
    </lineage>
</organism>
<comment type="caution">
    <text evidence="2">The sequence shown here is derived from an EMBL/GenBank/DDBJ whole genome shotgun (WGS) entry which is preliminary data.</text>
</comment>
<reference evidence="2 3" key="1">
    <citation type="submission" date="2024-06" db="EMBL/GenBank/DDBJ databases">
        <title>The Natural Products Discovery Center: Release of the First 8490 Sequenced Strains for Exploring Actinobacteria Biosynthetic Diversity.</title>
        <authorList>
            <person name="Kalkreuter E."/>
            <person name="Kautsar S.A."/>
            <person name="Yang D."/>
            <person name="Bader C.D."/>
            <person name="Teijaro C.N."/>
            <person name="Fluegel L."/>
            <person name="Davis C.M."/>
            <person name="Simpson J.R."/>
            <person name="Lauterbach L."/>
            <person name="Steele A.D."/>
            <person name="Gui C."/>
            <person name="Meng S."/>
            <person name="Li G."/>
            <person name="Viehrig K."/>
            <person name="Ye F."/>
            <person name="Su P."/>
            <person name="Kiefer A.F."/>
            <person name="Nichols A."/>
            <person name="Cepeda A.J."/>
            <person name="Yan W."/>
            <person name="Fan B."/>
            <person name="Jiang Y."/>
            <person name="Adhikari A."/>
            <person name="Zheng C.-J."/>
            <person name="Schuster L."/>
            <person name="Cowan T.M."/>
            <person name="Smanski M.J."/>
            <person name="Chevrette M.G."/>
            <person name="De Carvalho L.P.S."/>
            <person name="Shen B."/>
        </authorList>
    </citation>
    <scope>NUCLEOTIDE SEQUENCE [LARGE SCALE GENOMIC DNA]</scope>
    <source>
        <strain evidence="2 3">NPDC000634</strain>
    </source>
</reference>
<dbReference type="EMBL" id="JBEPCU010000979">
    <property type="protein sequence ID" value="MER6982259.1"/>
    <property type="molecule type" value="Genomic_DNA"/>
</dbReference>
<keyword evidence="3" id="KW-1185">Reference proteome</keyword>
<evidence type="ECO:0000313" key="2">
    <source>
        <dbReference type="EMBL" id="MER6982259.1"/>
    </source>
</evidence>
<sequence length="63" mass="6919">MTPMTAVTSRLDEVAGGRAGDGDDDLDPLRRGRRGAGRGAPRRTPCESARTRAQQRLGERRQR</sequence>
<dbReference type="Proteomes" id="UP001458415">
    <property type="component" value="Unassembled WGS sequence"/>
</dbReference>
<accession>A0ABV1WDF5</accession>
<protein>
    <submittedName>
        <fullName evidence="2">Uncharacterized protein</fullName>
    </submittedName>
</protein>